<evidence type="ECO:0000256" key="3">
    <source>
        <dbReference type="ARBA" id="ARBA00010609"/>
    </source>
</evidence>
<dbReference type="GO" id="GO:0005576">
    <property type="term" value="C:extracellular region"/>
    <property type="evidence" value="ECO:0007669"/>
    <property type="project" value="UniProtKB-SubCell"/>
</dbReference>
<dbReference type="Proteomes" id="UP000596660">
    <property type="component" value="Unplaced"/>
</dbReference>
<dbReference type="InterPro" id="IPR002355">
    <property type="entry name" value="Cu_oxidase_Cu_BS"/>
</dbReference>
<name>A0A803M2F3_CHEQI</name>
<dbReference type="OMA" id="YRTEVEM"/>
<dbReference type="PROSITE" id="PS00079">
    <property type="entry name" value="MULTICOPPER_OXIDASE1"/>
    <property type="match status" value="1"/>
</dbReference>
<evidence type="ECO:0000256" key="6">
    <source>
        <dbReference type="ARBA" id="ARBA00022737"/>
    </source>
</evidence>
<feature type="domain" description="Plastocyanin-like" evidence="11">
    <location>
        <begin position="188"/>
        <end position="322"/>
    </location>
</feature>
<comment type="subcellular location">
    <subcellularLocation>
        <location evidence="2">Secreted</location>
    </subcellularLocation>
</comment>
<dbReference type="InterPro" id="IPR033138">
    <property type="entry name" value="Cu_oxidase_CS"/>
</dbReference>
<comment type="cofactor">
    <cofactor evidence="1">
        <name>Cu cation</name>
        <dbReference type="ChEBI" id="CHEBI:23378"/>
    </cofactor>
</comment>
<keyword evidence="6" id="KW-0677">Repeat</keyword>
<dbReference type="GO" id="GO:0005507">
    <property type="term" value="F:copper ion binding"/>
    <property type="evidence" value="ECO:0007669"/>
    <property type="project" value="InterPro"/>
</dbReference>
<organism evidence="12 13">
    <name type="scientific">Chenopodium quinoa</name>
    <name type="common">Quinoa</name>
    <dbReference type="NCBI Taxonomy" id="63459"/>
    <lineage>
        <taxon>Eukaryota</taxon>
        <taxon>Viridiplantae</taxon>
        <taxon>Streptophyta</taxon>
        <taxon>Embryophyta</taxon>
        <taxon>Tracheophyta</taxon>
        <taxon>Spermatophyta</taxon>
        <taxon>Magnoliopsida</taxon>
        <taxon>eudicotyledons</taxon>
        <taxon>Gunneridae</taxon>
        <taxon>Pentapetalae</taxon>
        <taxon>Caryophyllales</taxon>
        <taxon>Chenopodiaceae</taxon>
        <taxon>Chenopodioideae</taxon>
        <taxon>Atripliceae</taxon>
        <taxon>Chenopodium</taxon>
    </lineage>
</organism>
<dbReference type="InterPro" id="IPR045087">
    <property type="entry name" value="Cu-oxidase_fam"/>
</dbReference>
<evidence type="ECO:0000256" key="5">
    <source>
        <dbReference type="ARBA" id="ARBA00022723"/>
    </source>
</evidence>
<dbReference type="InterPro" id="IPR034289">
    <property type="entry name" value="CuRO_3_LCC"/>
</dbReference>
<dbReference type="Pfam" id="PF07731">
    <property type="entry name" value="Cu-oxidase_2"/>
    <property type="match status" value="1"/>
</dbReference>
<evidence type="ECO:0000256" key="8">
    <source>
        <dbReference type="ARBA" id="ARBA00023008"/>
    </source>
</evidence>
<dbReference type="PANTHER" id="PTHR11709:SF443">
    <property type="entry name" value="LACCASE-15"/>
    <property type="match status" value="1"/>
</dbReference>
<dbReference type="Gramene" id="AUR62022401-RA">
    <property type="protein sequence ID" value="AUR62022401-RA:cds"/>
    <property type="gene ID" value="AUR62022401"/>
</dbReference>
<dbReference type="PROSITE" id="PS00080">
    <property type="entry name" value="MULTICOPPER_OXIDASE2"/>
    <property type="match status" value="1"/>
</dbReference>
<evidence type="ECO:0000256" key="4">
    <source>
        <dbReference type="ARBA" id="ARBA00022525"/>
    </source>
</evidence>
<keyword evidence="7" id="KW-0560">Oxidoreductase</keyword>
<dbReference type="Gene3D" id="2.60.40.420">
    <property type="entry name" value="Cupredoxins - blue copper proteins"/>
    <property type="match status" value="2"/>
</dbReference>
<evidence type="ECO:0000313" key="12">
    <source>
        <dbReference type="EnsemblPlants" id="AUR62022401-RA:cds"/>
    </source>
</evidence>
<dbReference type="SUPFAM" id="SSF49503">
    <property type="entry name" value="Cupredoxins"/>
    <property type="match status" value="2"/>
</dbReference>
<sequence>MQNIMFFGVANHNLTVVGSDGSYTKPFTSDYVTISPGQTIDVLLEANQNPNQYYMAAKAYERTPNVPFPRNITTGIIHYNGKYDTNNTIPLLPNLPVHNDTDASVSFTNSLRSLASKDHPVDVPLNITTELFYTLSINTFPCEIGNTCEGPGNTRLAATVNNVTFESPTVDLLEAYYHMVNGQFQTNFPNNPPLKFNYTAANLPSEFRRSERGAKVKVLKYNSTVELVFQGTNILGGGDHPMHLHGYNFYVVGSGLGNFNKEKDPLNYNLVDPPYQNTIAVPYNGWSAIRFRADNPGVWFMHCHLDRHASWGMEMAFIVKNGKTPESRILPPPPDMPRC</sequence>
<keyword evidence="5" id="KW-0479">Metal-binding</keyword>
<dbReference type="GO" id="GO:0016491">
    <property type="term" value="F:oxidoreductase activity"/>
    <property type="evidence" value="ECO:0007669"/>
    <property type="project" value="UniProtKB-KW"/>
</dbReference>
<proteinExistence type="inferred from homology"/>
<protein>
    <recommendedName>
        <fullName evidence="14">Laccase</fullName>
    </recommendedName>
</protein>
<dbReference type="PANTHER" id="PTHR11709">
    <property type="entry name" value="MULTI-COPPER OXIDASE"/>
    <property type="match status" value="1"/>
</dbReference>
<keyword evidence="8" id="KW-0186">Copper</keyword>
<dbReference type="CDD" id="cd13897">
    <property type="entry name" value="CuRO_3_LCC_plant"/>
    <property type="match status" value="1"/>
</dbReference>
<dbReference type="InterPro" id="IPR001117">
    <property type="entry name" value="Cu-oxidase_2nd"/>
</dbReference>
<keyword evidence="4" id="KW-0964">Secreted</keyword>
<comment type="similarity">
    <text evidence="3">Belongs to the multicopper oxidase family.</text>
</comment>
<evidence type="ECO:0000313" key="13">
    <source>
        <dbReference type="Proteomes" id="UP000596660"/>
    </source>
</evidence>
<dbReference type="EnsemblPlants" id="AUR62022401-RA">
    <property type="protein sequence ID" value="AUR62022401-RA:cds"/>
    <property type="gene ID" value="AUR62022401"/>
</dbReference>
<dbReference type="AlphaFoldDB" id="A0A803M2F3"/>
<evidence type="ECO:0000259" key="11">
    <source>
        <dbReference type="Pfam" id="PF07731"/>
    </source>
</evidence>
<reference evidence="12" key="2">
    <citation type="submission" date="2021-03" db="UniProtKB">
        <authorList>
            <consortium name="EnsemblPlants"/>
        </authorList>
    </citation>
    <scope>IDENTIFICATION</scope>
</reference>
<keyword evidence="13" id="KW-1185">Reference proteome</keyword>
<feature type="domain" description="Plastocyanin-like" evidence="10">
    <location>
        <begin position="4"/>
        <end position="81"/>
    </location>
</feature>
<keyword evidence="9" id="KW-0325">Glycoprotein</keyword>
<dbReference type="Pfam" id="PF00394">
    <property type="entry name" value="Cu-oxidase"/>
    <property type="match status" value="1"/>
</dbReference>
<evidence type="ECO:0000256" key="9">
    <source>
        <dbReference type="ARBA" id="ARBA00023180"/>
    </source>
</evidence>
<dbReference type="InterPro" id="IPR008972">
    <property type="entry name" value="Cupredoxin"/>
</dbReference>
<dbReference type="InterPro" id="IPR011706">
    <property type="entry name" value="Cu-oxidase_C"/>
</dbReference>
<evidence type="ECO:0008006" key="14">
    <source>
        <dbReference type="Google" id="ProtNLM"/>
    </source>
</evidence>
<evidence type="ECO:0000256" key="7">
    <source>
        <dbReference type="ARBA" id="ARBA00023002"/>
    </source>
</evidence>
<evidence type="ECO:0000259" key="10">
    <source>
        <dbReference type="Pfam" id="PF00394"/>
    </source>
</evidence>
<reference evidence="12" key="1">
    <citation type="journal article" date="2017" name="Nature">
        <title>The genome of Chenopodium quinoa.</title>
        <authorList>
            <person name="Jarvis D.E."/>
            <person name="Ho Y.S."/>
            <person name="Lightfoot D.J."/>
            <person name="Schmoeckel S.M."/>
            <person name="Li B."/>
            <person name="Borm T.J.A."/>
            <person name="Ohyanagi H."/>
            <person name="Mineta K."/>
            <person name="Michell C.T."/>
            <person name="Saber N."/>
            <person name="Kharbatia N.M."/>
            <person name="Rupper R.R."/>
            <person name="Sharp A.R."/>
            <person name="Dally N."/>
            <person name="Boughton B.A."/>
            <person name="Woo Y.H."/>
            <person name="Gao G."/>
            <person name="Schijlen E.G.W.M."/>
            <person name="Guo X."/>
            <person name="Momin A.A."/>
            <person name="Negrao S."/>
            <person name="Al-Babili S."/>
            <person name="Gehring C."/>
            <person name="Roessner U."/>
            <person name="Jung C."/>
            <person name="Murphy K."/>
            <person name="Arold S.T."/>
            <person name="Gojobori T."/>
            <person name="van der Linden C.G."/>
            <person name="van Loo E.N."/>
            <person name="Jellen E.N."/>
            <person name="Maughan P.J."/>
            <person name="Tester M."/>
        </authorList>
    </citation>
    <scope>NUCLEOTIDE SEQUENCE [LARGE SCALE GENOMIC DNA]</scope>
    <source>
        <strain evidence="12">cv. PI 614886</strain>
    </source>
</reference>
<evidence type="ECO:0000256" key="2">
    <source>
        <dbReference type="ARBA" id="ARBA00004613"/>
    </source>
</evidence>
<evidence type="ECO:0000256" key="1">
    <source>
        <dbReference type="ARBA" id="ARBA00001935"/>
    </source>
</evidence>
<accession>A0A803M2F3</accession>